<keyword evidence="4" id="KW-0501">Molybdenum cofactor biosynthesis</keyword>
<evidence type="ECO:0000259" key="7">
    <source>
        <dbReference type="Pfam" id="PF01967"/>
    </source>
</evidence>
<evidence type="ECO:0000313" key="8">
    <source>
        <dbReference type="EMBL" id="MDM4017828.1"/>
    </source>
</evidence>
<dbReference type="InterPro" id="IPR002820">
    <property type="entry name" value="Mopterin_CF_biosynth-C_dom"/>
</dbReference>
<keyword evidence="5 8" id="KW-0456">Lyase</keyword>
<dbReference type="Pfam" id="PF01967">
    <property type="entry name" value="MoaC"/>
    <property type="match status" value="1"/>
</dbReference>
<comment type="catalytic activity">
    <reaction evidence="1">
        <text>(8S)-3',8-cyclo-7,8-dihydroguanosine 5'-triphosphate = cyclic pyranopterin phosphate + diphosphate</text>
        <dbReference type="Rhea" id="RHEA:49580"/>
        <dbReference type="ChEBI" id="CHEBI:33019"/>
        <dbReference type="ChEBI" id="CHEBI:59648"/>
        <dbReference type="ChEBI" id="CHEBI:131766"/>
        <dbReference type="EC" id="4.6.1.17"/>
    </reaction>
</comment>
<evidence type="ECO:0000313" key="9">
    <source>
        <dbReference type="Proteomes" id="UP001239462"/>
    </source>
</evidence>
<gene>
    <name evidence="8" type="primary">moaC</name>
    <name evidence="8" type="ORF">QTN89_20435</name>
</gene>
<proteinExistence type="predicted"/>
<organism evidence="8 9">
    <name type="scientific">Roseiconus lacunae</name>
    <dbReference type="NCBI Taxonomy" id="2605694"/>
    <lineage>
        <taxon>Bacteria</taxon>
        <taxon>Pseudomonadati</taxon>
        <taxon>Planctomycetota</taxon>
        <taxon>Planctomycetia</taxon>
        <taxon>Pirellulales</taxon>
        <taxon>Pirellulaceae</taxon>
        <taxon>Roseiconus</taxon>
    </lineage>
</organism>
<dbReference type="EC" id="4.6.1.17" evidence="3"/>
<accession>A0ABT7PNC1</accession>
<dbReference type="GO" id="GO:0061799">
    <property type="term" value="F:cyclic pyranopterin monophosphate synthase activity"/>
    <property type="evidence" value="ECO:0007669"/>
    <property type="project" value="UniProtKB-EC"/>
</dbReference>
<dbReference type="NCBIfam" id="NF006870">
    <property type="entry name" value="PRK09364.1"/>
    <property type="match status" value="1"/>
</dbReference>
<evidence type="ECO:0000256" key="2">
    <source>
        <dbReference type="ARBA" id="ARBA00005046"/>
    </source>
</evidence>
<evidence type="ECO:0000256" key="6">
    <source>
        <dbReference type="ARBA" id="ARBA00055087"/>
    </source>
</evidence>
<keyword evidence="9" id="KW-1185">Reference proteome</keyword>
<sequence length="159" mass="16816">MASNHFDPQGNARMVDVSAKPVTARKATAQACVKLSAHAADVVRSGNGKKGDVLTVARLAAINATKYTSHLIPLCHTIPIESVDVDFSWQETASTNQTLRCRVTCTTTGKTGIEMEALTGASVAALTVYDMLKSVEREIEIGQVHLVEKSGGASGAFSR</sequence>
<dbReference type="RefSeq" id="WP_261345062.1">
    <property type="nucleotide sequence ID" value="NZ_JAJMQV010000081.1"/>
</dbReference>
<comment type="function">
    <text evidence="6">Catalyzes the conversion of (8S)-3',8-cyclo-7,8-dihydroguanosine 5'-triphosphate to cyclic pyranopterin monophosphate (cPMP).</text>
</comment>
<dbReference type="PANTHER" id="PTHR22960:SF29">
    <property type="entry name" value="CYCLIC PYRANOPTERIN MONOPHOSPHATE SYNTHASE"/>
    <property type="match status" value="1"/>
</dbReference>
<dbReference type="InterPro" id="IPR036522">
    <property type="entry name" value="MoaC_sf"/>
</dbReference>
<dbReference type="NCBIfam" id="TIGR00581">
    <property type="entry name" value="moaC"/>
    <property type="match status" value="1"/>
</dbReference>
<dbReference type="CDD" id="cd01420">
    <property type="entry name" value="MoaC_PE"/>
    <property type="match status" value="1"/>
</dbReference>
<feature type="domain" description="Molybdopterin cofactor biosynthesis C (MoaC)" evidence="7">
    <location>
        <begin position="14"/>
        <end position="152"/>
    </location>
</feature>
<evidence type="ECO:0000256" key="3">
    <source>
        <dbReference type="ARBA" id="ARBA00012575"/>
    </source>
</evidence>
<dbReference type="EMBL" id="JASZZN010000016">
    <property type="protein sequence ID" value="MDM4017828.1"/>
    <property type="molecule type" value="Genomic_DNA"/>
</dbReference>
<comment type="caution">
    <text evidence="8">The sequence shown here is derived from an EMBL/GenBank/DDBJ whole genome shotgun (WGS) entry which is preliminary data.</text>
</comment>
<reference evidence="8 9" key="1">
    <citation type="submission" date="2023-06" db="EMBL/GenBank/DDBJ databases">
        <title>Roseiconus lacunae JC819 isolated from Gulf of Mannar region, Tamil Nadu.</title>
        <authorList>
            <person name="Pk S."/>
            <person name="Ch S."/>
            <person name="Ch V.R."/>
        </authorList>
    </citation>
    <scope>NUCLEOTIDE SEQUENCE [LARGE SCALE GENOMIC DNA]</scope>
    <source>
        <strain evidence="8 9">JC819</strain>
    </source>
</reference>
<evidence type="ECO:0000256" key="5">
    <source>
        <dbReference type="ARBA" id="ARBA00023239"/>
    </source>
</evidence>
<comment type="pathway">
    <text evidence="2">Cofactor biosynthesis; molybdopterin biosynthesis.</text>
</comment>
<dbReference type="InterPro" id="IPR047594">
    <property type="entry name" value="MoaC_bact/euk"/>
</dbReference>
<dbReference type="InterPro" id="IPR023045">
    <property type="entry name" value="MoaC"/>
</dbReference>
<dbReference type="InterPro" id="IPR050105">
    <property type="entry name" value="MoCo_biosynth_MoaA/MoaC"/>
</dbReference>
<dbReference type="Proteomes" id="UP001239462">
    <property type="component" value="Unassembled WGS sequence"/>
</dbReference>
<evidence type="ECO:0000256" key="4">
    <source>
        <dbReference type="ARBA" id="ARBA00023150"/>
    </source>
</evidence>
<protein>
    <recommendedName>
        <fullName evidence="3">cyclic pyranopterin monophosphate synthase</fullName>
        <ecNumber evidence="3">4.6.1.17</ecNumber>
    </recommendedName>
</protein>
<dbReference type="PANTHER" id="PTHR22960">
    <property type="entry name" value="MOLYBDOPTERIN COFACTOR SYNTHESIS PROTEIN A"/>
    <property type="match status" value="1"/>
</dbReference>
<name>A0ABT7PNC1_9BACT</name>
<dbReference type="SUPFAM" id="SSF55040">
    <property type="entry name" value="Molybdenum cofactor biosynthesis protein C, MoaC"/>
    <property type="match status" value="1"/>
</dbReference>
<evidence type="ECO:0000256" key="1">
    <source>
        <dbReference type="ARBA" id="ARBA00001637"/>
    </source>
</evidence>
<dbReference type="Gene3D" id="3.30.70.640">
    <property type="entry name" value="Molybdopterin cofactor biosynthesis C (MoaC) domain"/>
    <property type="match status" value="1"/>
</dbReference>